<reference evidence="1 2" key="1">
    <citation type="journal article" date="2016" name="Front. Microbiol.">
        <title>Genome and transcriptome sequences reveal the specific parasitism of the nematophagous Purpureocillium lilacinum 36-1.</title>
        <authorList>
            <person name="Xie J."/>
            <person name="Li S."/>
            <person name="Mo C."/>
            <person name="Xiao X."/>
            <person name="Peng D."/>
            <person name="Wang G."/>
            <person name="Xiao Y."/>
        </authorList>
    </citation>
    <scope>NUCLEOTIDE SEQUENCE [LARGE SCALE GENOMIC DNA]</scope>
    <source>
        <strain evidence="1 2">36-1</strain>
    </source>
</reference>
<evidence type="ECO:0008006" key="3">
    <source>
        <dbReference type="Google" id="ProtNLM"/>
    </source>
</evidence>
<name>A0A2U3DQF1_PURLI</name>
<protein>
    <recommendedName>
        <fullName evidence="3">Insecticidal crystal toxin domain-containing protein</fullName>
    </recommendedName>
</protein>
<evidence type="ECO:0000313" key="1">
    <source>
        <dbReference type="EMBL" id="PWI64478.1"/>
    </source>
</evidence>
<dbReference type="PANTHER" id="PTHR48219:SF2">
    <property type="entry name" value="VACUOLAR PROTEIN SORTING-ASSOCIATED PROTEIN 62"/>
    <property type="match status" value="1"/>
</dbReference>
<proteinExistence type="predicted"/>
<dbReference type="Pfam" id="PF06101">
    <property type="entry name" value="Vps62"/>
    <property type="match status" value="1"/>
</dbReference>
<accession>A0A2U3DQF1</accession>
<evidence type="ECO:0000313" key="2">
    <source>
        <dbReference type="Proteomes" id="UP000245956"/>
    </source>
</evidence>
<sequence>MGDKEGVKMGETMAEKQANKSITYGGLKVTMTSQYTFIWSDSGAGGKGNDLHVFQPASAAGGFRPLGSIALPRFGDPTDRRGTILVADASDSPSRPAVKSPTDYERIWYDQGTGAYNYGSFWRPVAPTGYTAVGHMAAKYWDNKPSTSAMWCVRSDLVSEGTYSEEVWNERGTGLKSPTSRSGPSPLVRYYDRPPGNLARVPLLKVPNQFADFKAPLPVVDRDNLPRINHVYDELEQSRVKPYVAYFPPTDEGCVNNIADPFCVLSRLCAWKVDEVFSNKGARDPDSKTYEASKGVSESMSKDFSHSAGVEVSASTGLFGVSFGVSFNYQFAYQEHYDYSEWSSWTERKDISIPANGAKVIFTRHITLKATRSNESWELARMGFNASKEYFAETVYWD</sequence>
<dbReference type="InterPro" id="IPR009291">
    <property type="entry name" value="Vps62"/>
</dbReference>
<dbReference type="EMBL" id="LCWV01000059">
    <property type="protein sequence ID" value="PWI64478.1"/>
    <property type="molecule type" value="Genomic_DNA"/>
</dbReference>
<dbReference type="AlphaFoldDB" id="A0A2U3DQF1"/>
<comment type="caution">
    <text evidence="1">The sequence shown here is derived from an EMBL/GenBank/DDBJ whole genome shotgun (WGS) entry which is preliminary data.</text>
</comment>
<dbReference type="Proteomes" id="UP000245956">
    <property type="component" value="Unassembled WGS sequence"/>
</dbReference>
<organism evidence="1 2">
    <name type="scientific">Purpureocillium lilacinum</name>
    <name type="common">Paecilomyces lilacinus</name>
    <dbReference type="NCBI Taxonomy" id="33203"/>
    <lineage>
        <taxon>Eukaryota</taxon>
        <taxon>Fungi</taxon>
        <taxon>Dikarya</taxon>
        <taxon>Ascomycota</taxon>
        <taxon>Pezizomycotina</taxon>
        <taxon>Sordariomycetes</taxon>
        <taxon>Hypocreomycetidae</taxon>
        <taxon>Hypocreales</taxon>
        <taxon>Ophiocordycipitaceae</taxon>
        <taxon>Purpureocillium</taxon>
    </lineage>
</organism>
<gene>
    <name evidence="1" type="ORF">PCL_09633</name>
</gene>
<dbReference type="PANTHER" id="PTHR48219">
    <property type="entry name" value="VACUOLAR PROTEIN SORTING-ASSOCIATED PROTEIN 62-RELATED"/>
    <property type="match status" value="1"/>
</dbReference>